<dbReference type="PANTHER" id="PTHR43162">
    <property type="match status" value="1"/>
</dbReference>
<protein>
    <submittedName>
        <fullName evidence="2">NmrA family protein</fullName>
    </submittedName>
</protein>
<name>A0A563VKH3_9CYAN</name>
<evidence type="ECO:0000313" key="3">
    <source>
        <dbReference type="Proteomes" id="UP000320055"/>
    </source>
</evidence>
<dbReference type="SUPFAM" id="SSF51735">
    <property type="entry name" value="NAD(P)-binding Rossmann-fold domains"/>
    <property type="match status" value="1"/>
</dbReference>
<dbReference type="EMBL" id="CAACVJ010000025">
    <property type="protein sequence ID" value="VEP11795.1"/>
    <property type="molecule type" value="Genomic_DNA"/>
</dbReference>
<dbReference type="CDD" id="cd05269">
    <property type="entry name" value="TMR_SDR_a"/>
    <property type="match status" value="1"/>
</dbReference>
<proteinExistence type="predicted"/>
<dbReference type="Pfam" id="PF05368">
    <property type="entry name" value="NmrA"/>
    <property type="match status" value="1"/>
</dbReference>
<keyword evidence="3" id="KW-1185">Reference proteome</keyword>
<evidence type="ECO:0000259" key="1">
    <source>
        <dbReference type="Pfam" id="PF05368"/>
    </source>
</evidence>
<gene>
    <name evidence="2" type="ORF">H1P_1200008</name>
</gene>
<dbReference type="Proteomes" id="UP000320055">
    <property type="component" value="Unassembled WGS sequence"/>
</dbReference>
<dbReference type="AlphaFoldDB" id="A0A563VKH3"/>
<reference evidence="2 3" key="1">
    <citation type="submission" date="2019-01" db="EMBL/GenBank/DDBJ databases">
        <authorList>
            <person name="Brito A."/>
        </authorList>
    </citation>
    <scope>NUCLEOTIDE SEQUENCE [LARGE SCALE GENOMIC DNA]</scope>
    <source>
        <strain evidence="2">1</strain>
    </source>
</reference>
<dbReference type="RefSeq" id="WP_144869540.1">
    <property type="nucleotide sequence ID" value="NZ_LR213873.1"/>
</dbReference>
<dbReference type="Gene3D" id="3.90.25.10">
    <property type="entry name" value="UDP-galactose 4-epimerase, domain 1"/>
    <property type="match status" value="1"/>
</dbReference>
<dbReference type="OrthoDB" id="9794300at2"/>
<organism evidence="2 3">
    <name type="scientific">Hyella patelloides LEGE 07179</name>
    <dbReference type="NCBI Taxonomy" id="945734"/>
    <lineage>
        <taxon>Bacteria</taxon>
        <taxon>Bacillati</taxon>
        <taxon>Cyanobacteriota</taxon>
        <taxon>Cyanophyceae</taxon>
        <taxon>Pleurocapsales</taxon>
        <taxon>Hyellaceae</taxon>
        <taxon>Hyella</taxon>
    </lineage>
</organism>
<sequence>MNTQKPKILVLGATGKVGGTVAQLLAESGDVKVIAGVRSPEKAQYLKEQGIEVRHLDLDRQDTLKSALEGIDRALLLTGYTVDMLKQSKAFLDTAKETGVQHIVHIGASGAPTNEVAHWGWHQYIEKYIESLGFSYTHLRPEAFMKNLTDFGWLNEGIVTNYIGDARWSWVDSDDLALVTAETLLHQDKHAGKIYPLGYDTATMSEVAEILTDVIGKPYKVETHSPDKFLENMLKFGAEPAYIHCVYTQFKLNIADRIPNADATFNNFEAITGRKPTSWREFVEKNHQTLKY</sequence>
<dbReference type="InterPro" id="IPR008030">
    <property type="entry name" value="NmrA-like"/>
</dbReference>
<dbReference type="PANTHER" id="PTHR43162:SF1">
    <property type="entry name" value="PRESTALK A DIFFERENTIATION PROTEIN A"/>
    <property type="match status" value="1"/>
</dbReference>
<dbReference type="InterPro" id="IPR051604">
    <property type="entry name" value="Ergot_Alk_Oxidoreductase"/>
</dbReference>
<feature type="domain" description="NmrA-like" evidence="1">
    <location>
        <begin position="5"/>
        <end position="234"/>
    </location>
</feature>
<accession>A0A563VKH3</accession>
<evidence type="ECO:0000313" key="2">
    <source>
        <dbReference type="EMBL" id="VEP11795.1"/>
    </source>
</evidence>
<dbReference type="InterPro" id="IPR036291">
    <property type="entry name" value="NAD(P)-bd_dom_sf"/>
</dbReference>
<dbReference type="Gene3D" id="3.40.50.720">
    <property type="entry name" value="NAD(P)-binding Rossmann-like Domain"/>
    <property type="match status" value="1"/>
</dbReference>